<keyword evidence="7" id="KW-0328">Glycosyltransferase</keyword>
<evidence type="ECO:0000256" key="1">
    <source>
        <dbReference type="ARBA" id="ARBA00004370"/>
    </source>
</evidence>
<dbReference type="Pfam" id="PF03717">
    <property type="entry name" value="PBP_dimer"/>
    <property type="match status" value="1"/>
</dbReference>
<evidence type="ECO:0000313" key="9">
    <source>
        <dbReference type="Proteomes" id="UP000075950"/>
    </source>
</evidence>
<keyword evidence="7" id="KW-0808">Transferase</keyword>
<accession>A0A0B9A2D0</accession>
<dbReference type="PANTHER" id="PTHR30627:SF1">
    <property type="entry name" value="PEPTIDOGLYCAN D,D-TRANSPEPTIDASE FTSI"/>
    <property type="match status" value="1"/>
</dbReference>
<dbReference type="InterPro" id="IPR036138">
    <property type="entry name" value="PBP_dimer_sf"/>
</dbReference>
<dbReference type="Proteomes" id="UP000031488">
    <property type="component" value="Unassembled WGS sequence"/>
</dbReference>
<reference evidence="7 8" key="1">
    <citation type="submission" date="2014-11" db="EMBL/GenBank/DDBJ databases">
        <title>Draft Genome Sequence of Brevibacterium linens AE038-8.</title>
        <authorList>
            <person name="Maizel D."/>
            <person name="Utturkar S.M."/>
            <person name="Brown S.D."/>
            <person name="Ferrero M."/>
            <person name="Rosen B.P."/>
        </authorList>
    </citation>
    <scope>NUCLEOTIDE SEQUENCE [LARGE SCALE GENOMIC DNA]</scope>
    <source>
        <strain evidence="7 8">AE038-8</strain>
    </source>
</reference>
<dbReference type="EMBL" id="JTJZ01000017">
    <property type="protein sequence ID" value="KHS52940.1"/>
    <property type="molecule type" value="Genomic_DNA"/>
</dbReference>
<gene>
    <name evidence="6" type="ORF">A2T55_10665</name>
    <name evidence="7" type="ORF">AE0388_1343</name>
</gene>
<dbReference type="EMBL" id="CP014869">
    <property type="protein sequence ID" value="AMT94186.1"/>
    <property type="molecule type" value="Genomic_DNA"/>
</dbReference>
<keyword evidence="3" id="KW-0472">Membrane</keyword>
<evidence type="ECO:0000256" key="2">
    <source>
        <dbReference type="ARBA" id="ARBA00007171"/>
    </source>
</evidence>
<dbReference type="GO" id="GO:0008658">
    <property type="term" value="F:penicillin binding"/>
    <property type="evidence" value="ECO:0007669"/>
    <property type="project" value="InterPro"/>
</dbReference>
<accession>A0A142NN08</accession>
<proteinExistence type="inferred from homology"/>
<dbReference type="GO" id="GO:0071555">
    <property type="term" value="P:cell wall organization"/>
    <property type="evidence" value="ECO:0007669"/>
    <property type="project" value="TreeGrafter"/>
</dbReference>
<dbReference type="RefSeq" id="WP_039208354.1">
    <property type="nucleotide sequence ID" value="NZ_CP014869.1"/>
</dbReference>
<dbReference type="InterPro" id="IPR012338">
    <property type="entry name" value="Beta-lactam/transpept-like"/>
</dbReference>
<dbReference type="STRING" id="1703.BLSMQ_2348"/>
<keyword evidence="8" id="KW-1185">Reference proteome</keyword>
<dbReference type="EC" id="2.4.1.129" evidence="7"/>
<evidence type="ECO:0000313" key="7">
    <source>
        <dbReference type="EMBL" id="KHS52940.1"/>
    </source>
</evidence>
<name>A0A0B9A2D0_BRELN</name>
<dbReference type="Gene3D" id="3.90.1310.10">
    <property type="entry name" value="Penicillin-binding protein 2a (Domain 2)"/>
    <property type="match status" value="1"/>
</dbReference>
<dbReference type="GO" id="GO:0016757">
    <property type="term" value="F:glycosyltransferase activity"/>
    <property type="evidence" value="ECO:0007669"/>
    <property type="project" value="UniProtKB-KW"/>
</dbReference>
<feature type="domain" description="Penicillin-binding protein transpeptidase" evidence="4">
    <location>
        <begin position="264"/>
        <end position="568"/>
    </location>
</feature>
<dbReference type="AlphaFoldDB" id="A0A0B9A2D0"/>
<evidence type="ECO:0000313" key="8">
    <source>
        <dbReference type="Proteomes" id="UP000031488"/>
    </source>
</evidence>
<dbReference type="KEGG" id="bly:A2T55_10665"/>
<dbReference type="InterPro" id="IPR050515">
    <property type="entry name" value="Beta-lactam/transpept"/>
</dbReference>
<dbReference type="PATRIC" id="fig|1703.6.peg.1231"/>
<comment type="subcellular location">
    <subcellularLocation>
        <location evidence="1">Membrane</location>
    </subcellularLocation>
</comment>
<evidence type="ECO:0000313" key="6">
    <source>
        <dbReference type="EMBL" id="AMT94186.1"/>
    </source>
</evidence>
<reference evidence="6" key="3">
    <citation type="submission" date="2016-03" db="EMBL/GenBank/DDBJ databases">
        <authorList>
            <person name="Zhu Y."/>
            <person name="Sun C."/>
        </authorList>
    </citation>
    <scope>NUCLEOTIDE SEQUENCE</scope>
    <source>
        <strain evidence="6">BS258</strain>
    </source>
</reference>
<evidence type="ECO:0000259" key="5">
    <source>
        <dbReference type="Pfam" id="PF03717"/>
    </source>
</evidence>
<dbReference type="SUPFAM" id="SSF56601">
    <property type="entry name" value="beta-lactamase/transpeptidase-like"/>
    <property type="match status" value="1"/>
</dbReference>
<dbReference type="InterPro" id="IPR005311">
    <property type="entry name" value="PBP_dimer"/>
</dbReference>
<evidence type="ECO:0000256" key="3">
    <source>
        <dbReference type="ARBA" id="ARBA00023136"/>
    </source>
</evidence>
<dbReference type="InterPro" id="IPR001460">
    <property type="entry name" value="PCN-bd_Tpept"/>
</dbReference>
<sequence>MGSAKTRLKRKRKGDGPNLRWRMGFIAALSVLALLITAGRLVSIQGMDSMKLAEKALSNRLVTQTLPADRGQILASDGTVLADSVSRYQLVVDQQNVAQYEVDGKLVGAWGAAEALSKPLNTDPGLLYPKLVGDKRWNPVAKGLTSETWREVKDLEVLGISAEEYAVRSYPAGGVAGNLVGFLSSDGTAQAGLEKAYDEQLSGKDGQQQYERGARGEIIPLGDNNMKDAVDGEGLKTTIDPAMQYYAQQAIEEQREKHEAESASIVIKEIKTGRIITAADAPTVDPNSPGKVDGPDRGSRIFTDMFEPGSTAKMVTAAALLDKGLVTPEQEFTVPDKWKAPNDEEFRDSHEHPDEKLTFAGILAQSSNTGTILAGKELTEAQRYEYMKKFGFGSKSAIGFPAETSGILHPYEEWDGRTKYTVMFGQGVAANAIQTTDVISTIANGGVHVPSRLVDGMVSPKGRTISTPAGEKQRVVSEKAADETLRMLEGVVAEGTGKSAQVSGYRVAGKTGTAQAPAAEGGGYDGYTASFVGVLPAEDPELAISVTLQRPRNGYYGGQAAAPVFSDVAGFAMRHLKIPPSTQKPDLPAREWK</sequence>
<reference evidence="9" key="2">
    <citation type="submission" date="2016-03" db="EMBL/GenBank/DDBJ databases">
        <authorList>
            <person name="Ploux O."/>
        </authorList>
    </citation>
    <scope>NUCLEOTIDE SEQUENCE [LARGE SCALE GENOMIC DNA]</scope>
    <source>
        <strain evidence="9">BS258</strain>
    </source>
</reference>
<dbReference type="Gene3D" id="3.30.450.330">
    <property type="match status" value="1"/>
</dbReference>
<dbReference type="GO" id="GO:0005886">
    <property type="term" value="C:plasma membrane"/>
    <property type="evidence" value="ECO:0007669"/>
    <property type="project" value="TreeGrafter"/>
</dbReference>
<organism evidence="7 8">
    <name type="scientific">Brevibacterium linens</name>
    <dbReference type="NCBI Taxonomy" id="1703"/>
    <lineage>
        <taxon>Bacteria</taxon>
        <taxon>Bacillati</taxon>
        <taxon>Actinomycetota</taxon>
        <taxon>Actinomycetes</taxon>
        <taxon>Micrococcales</taxon>
        <taxon>Brevibacteriaceae</taxon>
        <taxon>Brevibacterium</taxon>
    </lineage>
</organism>
<dbReference type="Proteomes" id="UP000075950">
    <property type="component" value="Chromosome"/>
</dbReference>
<dbReference type="SUPFAM" id="SSF56519">
    <property type="entry name" value="Penicillin binding protein dimerisation domain"/>
    <property type="match status" value="1"/>
</dbReference>
<dbReference type="Pfam" id="PF00905">
    <property type="entry name" value="Transpeptidase"/>
    <property type="match status" value="1"/>
</dbReference>
<evidence type="ECO:0000259" key="4">
    <source>
        <dbReference type="Pfam" id="PF00905"/>
    </source>
</evidence>
<dbReference type="OrthoDB" id="9789078at2"/>
<dbReference type="Gene3D" id="3.40.710.10">
    <property type="entry name" value="DD-peptidase/beta-lactamase superfamily"/>
    <property type="match status" value="1"/>
</dbReference>
<protein>
    <submittedName>
        <fullName evidence="7">Peptidoglycan glycosyltransferase</fullName>
        <ecNumber evidence="7">2.4.1.129</ecNumber>
    </submittedName>
</protein>
<dbReference type="PANTHER" id="PTHR30627">
    <property type="entry name" value="PEPTIDOGLYCAN D,D-TRANSPEPTIDASE"/>
    <property type="match status" value="1"/>
</dbReference>
<feature type="domain" description="Penicillin-binding protein dimerisation" evidence="5">
    <location>
        <begin position="66"/>
        <end position="219"/>
    </location>
</feature>
<comment type="similarity">
    <text evidence="2">Belongs to the transpeptidase family.</text>
</comment>